<organism evidence="1">
    <name type="scientific">viral metagenome</name>
    <dbReference type="NCBI Taxonomy" id="1070528"/>
    <lineage>
        <taxon>unclassified sequences</taxon>
        <taxon>metagenomes</taxon>
        <taxon>organismal metagenomes</taxon>
    </lineage>
</organism>
<accession>A0A6H1Z7X0</accession>
<proteinExistence type="predicted"/>
<dbReference type="AlphaFoldDB" id="A0A6H1Z7X0"/>
<gene>
    <name evidence="1" type="ORF">MM171A00097_0032</name>
    <name evidence="2" type="ORF">MM171B00933_0005</name>
</gene>
<evidence type="ECO:0000313" key="1">
    <source>
        <dbReference type="EMBL" id="QJA43385.1"/>
    </source>
</evidence>
<dbReference type="EMBL" id="MT143710">
    <property type="protein sequence ID" value="QJA43385.1"/>
    <property type="molecule type" value="Genomic_DNA"/>
</dbReference>
<dbReference type="EMBL" id="MT143821">
    <property type="protein sequence ID" value="QJB03021.1"/>
    <property type="molecule type" value="Genomic_DNA"/>
</dbReference>
<sequence length="116" mass="13297">MQATNDGDDLDPPDLKLLENAVNGFLNELGEAAFEKLYQNALRGYTKPWFHGIENMTIDNTGYVKWKGTVVEHYTLSWAYSIEARGQALELARRCVILEARGEMPTMARTIWTWEE</sequence>
<reference evidence="1" key="1">
    <citation type="submission" date="2020-03" db="EMBL/GenBank/DDBJ databases">
        <title>The deep terrestrial virosphere.</title>
        <authorList>
            <person name="Holmfeldt K."/>
            <person name="Nilsson E."/>
            <person name="Simone D."/>
            <person name="Lopez-Fernandez M."/>
            <person name="Wu X."/>
            <person name="de Brujin I."/>
            <person name="Lundin D."/>
            <person name="Andersson A."/>
            <person name="Bertilsson S."/>
            <person name="Dopson M."/>
        </authorList>
    </citation>
    <scope>NUCLEOTIDE SEQUENCE</scope>
    <source>
        <strain evidence="1">MM171A00097</strain>
        <strain evidence="2">MM171B00933</strain>
    </source>
</reference>
<name>A0A6H1Z7X0_9ZZZZ</name>
<protein>
    <submittedName>
        <fullName evidence="1">Uncharacterized protein</fullName>
    </submittedName>
</protein>
<evidence type="ECO:0000313" key="2">
    <source>
        <dbReference type="EMBL" id="QJB03021.1"/>
    </source>
</evidence>